<evidence type="ECO:0000256" key="2">
    <source>
        <dbReference type="PIRSR" id="PIRSR600246-3"/>
    </source>
</evidence>
<dbReference type="InterPro" id="IPR000246">
    <property type="entry name" value="Peptidase_T2"/>
</dbReference>
<evidence type="ECO:0000256" key="1">
    <source>
        <dbReference type="PIRSR" id="PIRSR600246-1"/>
    </source>
</evidence>
<name>A0A401GG81_9APHY</name>
<sequence>MAEQFYLIALHGGAGTHAKSFDKGLRKALKLACTRAVDALKAGDPALKVVEDSITFLEDDPCLNAGFGSNLTRNGTVECDAAVMDGRTCDFGGVGAVSGLKNPIKAARAVLEHSRVPDPLGRIPPLLLVSDGATKFAESKGVETVSAESLISPRAKEEWMKWKTKLDSAIAGNPSDEAVPSEQSSTSPISPSTADSLRAIQDTVGAVALDAEGNTSTGVSSGGLLLKHPGRVGEAAVYGAGCWAKDRENGEGPRGVACSVSGTGEHIIRSMLAKTLGDAVAASDDDTHSVVERVLGEFYKDCERRGEQSPQAGVLLLVKERSDSRTVAARLWCAFTTETMAVAYASSLDPKPRALVLRHQRAELSHVAGAPIYITSLPLERA</sequence>
<gene>
    <name evidence="4" type="ORF">SCP_0308380</name>
</gene>
<dbReference type="OrthoDB" id="77601at2759"/>
<keyword evidence="5" id="KW-1185">Reference proteome</keyword>
<dbReference type="AlphaFoldDB" id="A0A401GG81"/>
<protein>
    <recommendedName>
        <fullName evidence="6">N-terminal nucleophile aminohydrolase</fullName>
    </recommendedName>
</protein>
<comment type="caution">
    <text evidence="4">The sequence shown here is derived from an EMBL/GenBank/DDBJ whole genome shotgun (WGS) entry which is preliminary data.</text>
</comment>
<dbReference type="Gene3D" id="3.60.20.30">
    <property type="entry name" value="(Glycosyl)asparaginase"/>
    <property type="match status" value="1"/>
</dbReference>
<dbReference type="GeneID" id="38778030"/>
<evidence type="ECO:0008006" key="6">
    <source>
        <dbReference type="Google" id="ProtNLM"/>
    </source>
</evidence>
<dbReference type="GO" id="GO:0005737">
    <property type="term" value="C:cytoplasm"/>
    <property type="evidence" value="ECO:0007669"/>
    <property type="project" value="TreeGrafter"/>
</dbReference>
<dbReference type="RefSeq" id="XP_027612026.1">
    <property type="nucleotide sequence ID" value="XM_027756225.1"/>
</dbReference>
<dbReference type="InterPro" id="IPR029055">
    <property type="entry name" value="Ntn_hydrolases_N"/>
</dbReference>
<evidence type="ECO:0000313" key="4">
    <source>
        <dbReference type="EMBL" id="GBE81113.1"/>
    </source>
</evidence>
<dbReference type="Proteomes" id="UP000287166">
    <property type="component" value="Unassembled WGS sequence"/>
</dbReference>
<proteinExistence type="predicted"/>
<reference evidence="4 5" key="1">
    <citation type="journal article" date="2018" name="Sci. Rep.">
        <title>Genome sequence of the cauliflower mushroom Sparassis crispa (Hanabiratake) and its association with beneficial usage.</title>
        <authorList>
            <person name="Kiyama R."/>
            <person name="Furutani Y."/>
            <person name="Kawaguchi K."/>
            <person name="Nakanishi T."/>
        </authorList>
    </citation>
    <scope>NUCLEOTIDE SEQUENCE [LARGE SCALE GENOMIC DNA]</scope>
</reference>
<dbReference type="EMBL" id="BFAD01000003">
    <property type="protein sequence ID" value="GBE81113.1"/>
    <property type="molecule type" value="Genomic_DNA"/>
</dbReference>
<dbReference type="STRING" id="139825.A0A401GG81"/>
<feature type="site" description="Cleavage; by autolysis" evidence="2">
    <location>
        <begin position="202"/>
        <end position="203"/>
    </location>
</feature>
<dbReference type="InterPro" id="IPR037464">
    <property type="entry name" value="Taspase1"/>
</dbReference>
<dbReference type="InParanoid" id="A0A401GG81"/>
<dbReference type="CDD" id="cd04514">
    <property type="entry name" value="Taspase1_like"/>
    <property type="match status" value="1"/>
</dbReference>
<organism evidence="4 5">
    <name type="scientific">Sparassis crispa</name>
    <dbReference type="NCBI Taxonomy" id="139825"/>
    <lineage>
        <taxon>Eukaryota</taxon>
        <taxon>Fungi</taxon>
        <taxon>Dikarya</taxon>
        <taxon>Basidiomycota</taxon>
        <taxon>Agaricomycotina</taxon>
        <taxon>Agaricomycetes</taxon>
        <taxon>Polyporales</taxon>
        <taxon>Sparassidaceae</taxon>
        <taxon>Sparassis</taxon>
    </lineage>
</organism>
<evidence type="ECO:0000256" key="3">
    <source>
        <dbReference type="SAM" id="MobiDB-lite"/>
    </source>
</evidence>
<feature type="compositionally biased region" description="Low complexity" evidence="3">
    <location>
        <begin position="180"/>
        <end position="194"/>
    </location>
</feature>
<dbReference type="GO" id="GO:0004298">
    <property type="term" value="F:threonine-type endopeptidase activity"/>
    <property type="evidence" value="ECO:0007669"/>
    <property type="project" value="InterPro"/>
</dbReference>
<accession>A0A401GG81</accession>
<feature type="active site" description="Nucleophile" evidence="1">
    <location>
        <position position="203"/>
    </location>
</feature>
<dbReference type="Pfam" id="PF01112">
    <property type="entry name" value="Asparaginase_2"/>
    <property type="match status" value="1"/>
</dbReference>
<dbReference type="FunCoup" id="A0A401GG81">
    <property type="interactions" value="31"/>
</dbReference>
<evidence type="ECO:0000313" key="5">
    <source>
        <dbReference type="Proteomes" id="UP000287166"/>
    </source>
</evidence>
<dbReference type="GO" id="GO:0051604">
    <property type="term" value="P:protein maturation"/>
    <property type="evidence" value="ECO:0007669"/>
    <property type="project" value="TreeGrafter"/>
</dbReference>
<feature type="region of interest" description="Disordered" evidence="3">
    <location>
        <begin position="171"/>
        <end position="194"/>
    </location>
</feature>
<dbReference type="SUPFAM" id="SSF56235">
    <property type="entry name" value="N-terminal nucleophile aminohydrolases (Ntn hydrolases)"/>
    <property type="match status" value="1"/>
</dbReference>
<dbReference type="PANTHER" id="PTHR10188:SF8">
    <property type="entry name" value="THREONINE ASPARTASE 1"/>
    <property type="match status" value="1"/>
</dbReference>
<dbReference type="PANTHER" id="PTHR10188">
    <property type="entry name" value="L-ASPARAGINASE"/>
    <property type="match status" value="1"/>
</dbReference>